<organism evidence="2 3">
    <name type="scientific">Bacillus yunxiaonensis</name>
    <dbReference type="NCBI Taxonomy" id="3127665"/>
    <lineage>
        <taxon>Bacteria</taxon>
        <taxon>Bacillati</taxon>
        <taxon>Bacillota</taxon>
        <taxon>Bacilli</taxon>
        <taxon>Bacillales</taxon>
        <taxon>Bacillaceae</taxon>
        <taxon>Bacillus</taxon>
    </lineage>
</organism>
<accession>A0ABU8FRN0</accession>
<dbReference type="SUPFAM" id="SSF51556">
    <property type="entry name" value="Metallo-dependent hydrolases"/>
    <property type="match status" value="1"/>
</dbReference>
<evidence type="ECO:0000313" key="3">
    <source>
        <dbReference type="Proteomes" id="UP001367922"/>
    </source>
</evidence>
<feature type="domain" description="Amidohydrolase-related" evidence="1">
    <location>
        <begin position="223"/>
        <end position="337"/>
    </location>
</feature>
<dbReference type="Proteomes" id="UP001367922">
    <property type="component" value="Unassembled WGS sequence"/>
</dbReference>
<dbReference type="Pfam" id="PF04909">
    <property type="entry name" value="Amidohydro_2"/>
    <property type="match status" value="1"/>
</dbReference>
<evidence type="ECO:0000313" key="2">
    <source>
        <dbReference type="EMBL" id="MEI4828651.1"/>
    </source>
</evidence>
<gene>
    <name evidence="2" type="ORF">WAX78_04190</name>
</gene>
<dbReference type="EMBL" id="JBAWSV010000001">
    <property type="protein sequence ID" value="MEI4828651.1"/>
    <property type="molecule type" value="Genomic_DNA"/>
</dbReference>
<dbReference type="PANTHER" id="PTHR43383:SF2">
    <property type="entry name" value="AMIDOHYDROLASE 2 FAMILY PROTEIN"/>
    <property type="match status" value="1"/>
</dbReference>
<protein>
    <submittedName>
        <fullName evidence="2">Amidohydrolase family protein</fullName>
    </submittedName>
</protein>
<dbReference type="PANTHER" id="PTHR43383">
    <property type="entry name" value="NODULIN 6"/>
    <property type="match status" value="1"/>
</dbReference>
<proteinExistence type="predicted"/>
<dbReference type="Gene3D" id="3.20.20.140">
    <property type="entry name" value="Metal-dependent hydrolases"/>
    <property type="match status" value="1"/>
</dbReference>
<sequence>MNKVSLQHIHAIDVHAHPFVANQEPYTVEEFVRKLSLSVIPTRATNNYMQNKNQPFPGINMWVQILIQRLAKYFSCEPNLVEVVNNRNKYAGDFRRYTRNLFQDAKITGVVTDFGYPMPMLNKDEFADLCGSKIWEIHRIEPVMVHLRKECDRFEEFSERYRIDLRQALQKSDVIGLKSIIAYRSGLEISEMNEQMARDQYEEFQTNDRAEVKAFRDYCLHIAMEECTAADKVMHIHTGIGDGEVVLPKASPSFLINMLRDKKYIDTKVHLVHGGYPWVEEAAFIVSILPNVYMDISLQNPFAGHGVERILSQVFEFAPFDKVMYGSDAFTVPEMNWFGVHLFKECFEKVLNNWVDSDYMNVETAQWIGEMVLFRNFERVYKKNLQLNI</sequence>
<dbReference type="InterPro" id="IPR006680">
    <property type="entry name" value="Amidohydro-rel"/>
</dbReference>
<name>A0ABU8FRN0_9BACI</name>
<reference evidence="2 3" key="1">
    <citation type="submission" date="2024-01" db="EMBL/GenBank/DDBJ databases">
        <title>Seven novel Bacillus-like species.</title>
        <authorList>
            <person name="Liu G."/>
        </authorList>
    </citation>
    <scope>NUCLEOTIDE SEQUENCE [LARGE SCALE GENOMIC DNA]</scope>
    <source>
        <strain evidence="2 3">FJAT-53711</strain>
    </source>
</reference>
<evidence type="ECO:0000259" key="1">
    <source>
        <dbReference type="Pfam" id="PF04909"/>
    </source>
</evidence>
<keyword evidence="3" id="KW-1185">Reference proteome</keyword>
<comment type="caution">
    <text evidence="2">The sequence shown here is derived from an EMBL/GenBank/DDBJ whole genome shotgun (WGS) entry which is preliminary data.</text>
</comment>
<dbReference type="RefSeq" id="WP_336481019.1">
    <property type="nucleotide sequence ID" value="NZ_JBAWSV010000001.1"/>
</dbReference>
<dbReference type="InterPro" id="IPR032466">
    <property type="entry name" value="Metal_Hydrolase"/>
</dbReference>